<dbReference type="CDD" id="cd00030">
    <property type="entry name" value="C2"/>
    <property type="match status" value="1"/>
</dbReference>
<dbReference type="Pfam" id="PF00168">
    <property type="entry name" value="C2"/>
    <property type="match status" value="5"/>
</dbReference>
<dbReference type="SMART" id="SM01202">
    <property type="entry name" value="FerI"/>
    <property type="match status" value="1"/>
</dbReference>
<dbReference type="SMART" id="SM00239">
    <property type="entry name" value="C2"/>
    <property type="match status" value="5"/>
</dbReference>
<feature type="domain" description="C2" evidence="7">
    <location>
        <begin position="495"/>
        <end position="615"/>
    </location>
</feature>
<keyword evidence="4 6" id="KW-1133">Transmembrane helix</keyword>
<dbReference type="Proteomes" id="UP000187209">
    <property type="component" value="Unassembled WGS sequence"/>
</dbReference>
<dbReference type="InterPro" id="IPR037721">
    <property type="entry name" value="Ferlin"/>
</dbReference>
<dbReference type="CDD" id="cd04037">
    <property type="entry name" value="C2E_Ferlin"/>
    <property type="match status" value="1"/>
</dbReference>
<sequence>MEKKDPVLPKAEDIQEQEKFKKGDYTVHVFIEESKGLLPVTAEKNFNPVISVKCFGKNKCTRKLKDVTSGATSIWSEHLYFSQLNCLISDLETSKILIEVKDSRTLKDSLIGSYEFDFTYVYFQPNHAIIHQWIILSNPYSEDVTIQRGLIKIGMNILHENDKAEDLTAKTTEESLMIPPQVNVRSMQLIVQIIKATGLPKMDSGNGTVDAYCVVSFATAKNRTRTEMADKGTMTCEWYQEIWLPVCQPCIANKVSLVIMDHETFTDDRLVGSLSFHFNEIPYEEDSKFKWANIFGAPENISNESANLMNTNDKLASNWRGRILLRLFKKDSEKATLKTLSIRTPEVESLVQEIFEVETDYQINAQIFEAVNLPKKNGNFSIIIRFANTKIQSRSSAAVDGCCKWYESIKRQVASIPDGSILPDVFVYLIYDNKPICYARIKQSEVNIAKPKEKWIKLTPDPSIGQVENTWEGGYVLLRLFVDTLDNKDYDKKFWEAKLESSLGKSTKKLVCSLYQCKNLPPADPTGLADPYVKVLCGASEYCTDKNSKEGILNPIWYESFSMNVTIGSIDTAPPIIIQVWDYDFGSSDDIMGICTIDMSTVPLNPEVSPRPEWHKLSLGNEETEEGEILISFMIVDSKVLGFFMPELTEVSIDIYALGFRDLKPALGWLPVNKAFLKIDVGAIQMPGEQSIVTMLSTQPNSPGPNPNIGAVLSFKTKIPIDPLYCPNLTCTVYDFLMSGRSQPILGIFQLNLHRVYSKKVIEQSFFKKAKDQFVKQITNINIGKSPLSFFEEPEDMISMIRAEEENPNEDQALLTENNKNVVVPEINKPSKEVKNEFIPLSLSEIQDPRRSVVMPQFKPLGRDSKKHIEVKFNDTSFVSLGYNREVNDGKKHYRYAINTALEKSELFGEAPFETYPIKKGQSRGVTAGFLSKKSINQSEMSTLTEAGTFKGLVRIKNLNDSTGEKEDTVEKIAKLLLVKSECIVRVYIIDAMNLEQKDVNSPSDPYLVLKLGKMRISDRDNAIMDNANPKFLKHFDLMTTFPGESTLKIQVWDHNDLFSDEKIGTTKIDLEDRFFNESWKKMPEKPIEVRKLLVKTCKQPKGFIRLWVEIHPSINIPIPWDLTPKPPEKFQLRVIIWRCEDVPNMDSEGVSDLYVVVSLNNEEKKETDTHYRAQNGAASWNWRMKFNMLIDEDTRCILNFSLWDRDILSSNDAIGDACLDLTKNIQQALETGDVVKKYGNSERISERVLRKESEKFFINFNTKDENGQEKYVGKVLISVEIVPDAKAQACNNGEGRSEPNIEPTLPAPEGRIQFTMNPVKMMAQMVGPELKQKICMYALLVCCAFLCIMMFPMIFANIVSQIFI</sequence>
<evidence type="ECO:0000256" key="5">
    <source>
        <dbReference type="ARBA" id="ARBA00023136"/>
    </source>
</evidence>
<keyword evidence="9" id="KW-1185">Reference proteome</keyword>
<evidence type="ECO:0000313" key="9">
    <source>
        <dbReference type="Proteomes" id="UP000187209"/>
    </source>
</evidence>
<feature type="transmembrane region" description="Helical" evidence="6">
    <location>
        <begin position="1337"/>
        <end position="1360"/>
    </location>
</feature>
<proteinExistence type="predicted"/>
<evidence type="ECO:0000256" key="2">
    <source>
        <dbReference type="ARBA" id="ARBA00022692"/>
    </source>
</evidence>
<protein>
    <recommendedName>
        <fullName evidence="7">C2 domain-containing protein</fullName>
    </recommendedName>
</protein>
<dbReference type="PROSITE" id="PS50004">
    <property type="entry name" value="C2"/>
    <property type="match status" value="5"/>
</dbReference>
<accession>A0A1R2BT39</accession>
<dbReference type="InterPro" id="IPR037724">
    <property type="entry name" value="C2E_Ferlin"/>
</dbReference>
<organism evidence="8 9">
    <name type="scientific">Stentor coeruleus</name>
    <dbReference type="NCBI Taxonomy" id="5963"/>
    <lineage>
        <taxon>Eukaryota</taxon>
        <taxon>Sar</taxon>
        <taxon>Alveolata</taxon>
        <taxon>Ciliophora</taxon>
        <taxon>Postciliodesmatophora</taxon>
        <taxon>Heterotrichea</taxon>
        <taxon>Heterotrichida</taxon>
        <taxon>Stentoridae</taxon>
        <taxon>Stentor</taxon>
    </lineage>
</organism>
<evidence type="ECO:0000256" key="4">
    <source>
        <dbReference type="ARBA" id="ARBA00022989"/>
    </source>
</evidence>
<dbReference type="InterPro" id="IPR000008">
    <property type="entry name" value="C2_dom"/>
</dbReference>
<evidence type="ECO:0000313" key="8">
    <source>
        <dbReference type="EMBL" id="OMJ79983.1"/>
    </source>
</evidence>
<reference evidence="8 9" key="1">
    <citation type="submission" date="2016-11" db="EMBL/GenBank/DDBJ databases">
        <title>The macronuclear genome of Stentor coeruleus: a giant cell with tiny introns.</title>
        <authorList>
            <person name="Slabodnick M."/>
            <person name="Ruby J.G."/>
            <person name="Reiff S.B."/>
            <person name="Swart E.C."/>
            <person name="Gosai S."/>
            <person name="Prabakaran S."/>
            <person name="Witkowska E."/>
            <person name="Larue G.E."/>
            <person name="Fisher S."/>
            <person name="Freeman R.M."/>
            <person name="Gunawardena J."/>
            <person name="Chu W."/>
            <person name="Stover N.A."/>
            <person name="Gregory B.D."/>
            <person name="Nowacki M."/>
            <person name="Derisi J."/>
            <person name="Roy S.W."/>
            <person name="Marshall W.F."/>
            <person name="Sood P."/>
        </authorList>
    </citation>
    <scope>NUCLEOTIDE SEQUENCE [LARGE SCALE GENOMIC DNA]</scope>
    <source>
        <strain evidence="8">WM001</strain>
    </source>
</reference>
<dbReference type="PANTHER" id="PTHR12546:SF33">
    <property type="entry name" value="SPERM VESICLE FUSION PROTEIN FER-1"/>
    <property type="match status" value="1"/>
</dbReference>
<keyword evidence="5 6" id="KW-0472">Membrane</keyword>
<evidence type="ECO:0000256" key="1">
    <source>
        <dbReference type="ARBA" id="ARBA00004167"/>
    </source>
</evidence>
<dbReference type="InterPro" id="IPR035892">
    <property type="entry name" value="C2_domain_sf"/>
</dbReference>
<dbReference type="Gene3D" id="2.60.40.150">
    <property type="entry name" value="C2 domain"/>
    <property type="match status" value="5"/>
</dbReference>
<name>A0A1R2BT39_9CILI</name>
<gene>
    <name evidence="8" type="ORF">SteCoe_19854</name>
</gene>
<dbReference type="InterPro" id="IPR012968">
    <property type="entry name" value="FerIin_dom"/>
</dbReference>
<dbReference type="SUPFAM" id="SSF49562">
    <property type="entry name" value="C2 domain (Calcium/lipid-binding domain, CaLB)"/>
    <property type="match status" value="5"/>
</dbReference>
<dbReference type="GO" id="GO:0016020">
    <property type="term" value="C:membrane"/>
    <property type="evidence" value="ECO:0007669"/>
    <property type="project" value="UniProtKB-SubCell"/>
</dbReference>
<feature type="domain" description="C2" evidence="7">
    <location>
        <begin position="1113"/>
        <end position="1235"/>
    </location>
</feature>
<dbReference type="OrthoDB" id="270970at2759"/>
<keyword evidence="3" id="KW-0677">Repeat</keyword>
<evidence type="ECO:0000259" key="7">
    <source>
        <dbReference type="PROSITE" id="PS50004"/>
    </source>
</evidence>
<dbReference type="PANTHER" id="PTHR12546">
    <property type="entry name" value="FER-1-LIKE"/>
    <property type="match status" value="1"/>
</dbReference>
<comment type="subcellular location">
    <subcellularLocation>
        <location evidence="1">Membrane</location>
        <topology evidence="1">Single-pass membrane protein</topology>
    </subcellularLocation>
</comment>
<evidence type="ECO:0000256" key="3">
    <source>
        <dbReference type="ARBA" id="ARBA00022737"/>
    </source>
</evidence>
<feature type="domain" description="C2" evidence="7">
    <location>
        <begin position="168"/>
        <end position="292"/>
    </location>
</feature>
<feature type="domain" description="C2" evidence="7">
    <location>
        <begin position="4"/>
        <end position="134"/>
    </location>
</feature>
<dbReference type="EMBL" id="MPUH01000444">
    <property type="protein sequence ID" value="OMJ79983.1"/>
    <property type="molecule type" value="Genomic_DNA"/>
</dbReference>
<evidence type="ECO:0000256" key="6">
    <source>
        <dbReference type="SAM" id="Phobius"/>
    </source>
</evidence>
<keyword evidence="2 6" id="KW-0812">Transmembrane</keyword>
<feature type="domain" description="C2" evidence="7">
    <location>
        <begin position="962"/>
        <end position="1084"/>
    </location>
</feature>
<comment type="caution">
    <text evidence="8">The sequence shown here is derived from an EMBL/GenBank/DDBJ whole genome shotgun (WGS) entry which is preliminary data.</text>
</comment>
<dbReference type="GO" id="GO:0007009">
    <property type="term" value="P:plasma membrane organization"/>
    <property type="evidence" value="ECO:0007669"/>
    <property type="project" value="TreeGrafter"/>
</dbReference>